<dbReference type="Proteomes" id="UP000494365">
    <property type="component" value="Unassembled WGS sequence"/>
</dbReference>
<organism evidence="1 2">
    <name type="scientific">Paraburkholderia ultramafica</name>
    <dbReference type="NCBI Taxonomy" id="1544867"/>
    <lineage>
        <taxon>Bacteria</taxon>
        <taxon>Pseudomonadati</taxon>
        <taxon>Pseudomonadota</taxon>
        <taxon>Betaproteobacteria</taxon>
        <taxon>Burkholderiales</taxon>
        <taxon>Burkholderiaceae</taxon>
        <taxon>Paraburkholderia</taxon>
    </lineage>
</organism>
<reference evidence="1 2" key="1">
    <citation type="submission" date="2020-04" db="EMBL/GenBank/DDBJ databases">
        <authorList>
            <person name="De Canck E."/>
        </authorList>
    </citation>
    <scope>NUCLEOTIDE SEQUENCE [LARGE SCALE GENOMIC DNA]</scope>
    <source>
        <strain evidence="1 2">LMG 28614</strain>
    </source>
</reference>
<name>A0A6S7D8B6_9BURK</name>
<proteinExistence type="predicted"/>
<gene>
    <name evidence="1" type="ORF">LMG28614_04799</name>
</gene>
<accession>A0A6S7D8B6</accession>
<evidence type="ECO:0000313" key="2">
    <source>
        <dbReference type="Proteomes" id="UP000494365"/>
    </source>
</evidence>
<evidence type="ECO:0000313" key="1">
    <source>
        <dbReference type="EMBL" id="CAB3798604.1"/>
    </source>
</evidence>
<keyword evidence="2" id="KW-1185">Reference proteome</keyword>
<evidence type="ECO:0008006" key="3">
    <source>
        <dbReference type="Google" id="ProtNLM"/>
    </source>
</evidence>
<sequence>MASKSQTHKHATPAMSPSLRAVTFSRATHEPVTQAMLLQAYASLDGFRRGCGSHEMLENLSRQLLVAEELCHLRKHAHGLPDIEAAHAATAQIEISGKTSGTWLMNDVAYAQYCNALGIFDSQLSVASLGDIARAEARVASTLTRQQQGAVVSMAAA</sequence>
<protein>
    <recommendedName>
        <fullName evidence="3">Fis family transcriptional regulator</fullName>
    </recommendedName>
</protein>
<dbReference type="AlphaFoldDB" id="A0A6S7D8B6"/>
<dbReference type="EMBL" id="CADIKK010000024">
    <property type="protein sequence ID" value="CAB3798604.1"/>
    <property type="molecule type" value="Genomic_DNA"/>
</dbReference>